<comment type="caution">
    <text evidence="1">The sequence shown here is derived from an EMBL/GenBank/DDBJ whole genome shotgun (WGS) entry which is preliminary data.</text>
</comment>
<evidence type="ECO:0000313" key="2">
    <source>
        <dbReference type="Proteomes" id="UP000215145"/>
    </source>
</evidence>
<dbReference type="Proteomes" id="UP000215145">
    <property type="component" value="Unassembled WGS sequence"/>
</dbReference>
<accession>A0A229P4N6</accession>
<gene>
    <name evidence="1" type="ORF">CGZ75_11615</name>
</gene>
<dbReference type="RefSeq" id="WP_089524297.1">
    <property type="nucleotide sequence ID" value="NZ_NMUQ01000001.1"/>
</dbReference>
<evidence type="ECO:0000313" key="1">
    <source>
        <dbReference type="EMBL" id="OXM17222.1"/>
    </source>
</evidence>
<reference evidence="1 2" key="1">
    <citation type="submission" date="2017-07" db="EMBL/GenBank/DDBJ databases">
        <title>Paenibacillus herberti R33 genome sequencing and assembly.</title>
        <authorList>
            <person name="Su W."/>
        </authorList>
    </citation>
    <scope>NUCLEOTIDE SEQUENCE [LARGE SCALE GENOMIC DNA]</scope>
    <source>
        <strain evidence="1 2">R33</strain>
    </source>
</reference>
<name>A0A229P4N6_9BACL</name>
<keyword evidence="2" id="KW-1185">Reference proteome</keyword>
<organism evidence="1 2">
    <name type="scientific">Paenibacillus herberti</name>
    <dbReference type="NCBI Taxonomy" id="1619309"/>
    <lineage>
        <taxon>Bacteria</taxon>
        <taxon>Bacillati</taxon>
        <taxon>Bacillota</taxon>
        <taxon>Bacilli</taxon>
        <taxon>Bacillales</taxon>
        <taxon>Paenibacillaceae</taxon>
        <taxon>Paenibacillus</taxon>
    </lineage>
</organism>
<sequence>MDRNNPSKKALISNRPHNADHCKPCKITRKPCLVNFTPLQADIFEGLLDDLAAAIQNSFVPPAGPLPAVLKVFQNLIVDLPLTLSAQADLLAATEMAINAYQQSKGWSSAAVASTQIVLTDLYALSLVACVASTVKDGWVIRVRLAETNLAGIESGVPPVISGTSLFFGGGNQTMRLSFNGSTGLPTEGVIVGTDFVSQSIPVTTTGSAENISIVLTDNSGGNNYAFSMPQPGMLTSLSANFTPSSNLVINGPPITILAQLCRALPDDSPYTPFVAIPGTTVQLVPSLSGNVSGIVCSGSLNGLNVSLNPEDRLVLVFTIFTAITGAAADPTTIAGTGGSIITIDSVSLPPIPFNIIPLASHLPVKLNFDATGAPVTAGIIGFGFSNTETFSSFTSPITVPSIFTEFTSPITEEGTLATIAAYFGVESNQTLLEPINIFVQLYRYTPANNMITPIAPTLFMLPLLSAGTYTTTSPGLHSLFITPSNIAINVNPGDRLVMVFTALRLNATSSVSIAGWVSGGISIGPSFT</sequence>
<dbReference type="EMBL" id="NMUQ01000001">
    <property type="protein sequence ID" value="OXM17222.1"/>
    <property type="molecule type" value="Genomic_DNA"/>
</dbReference>
<proteinExistence type="predicted"/>
<dbReference type="AlphaFoldDB" id="A0A229P4N6"/>
<protein>
    <submittedName>
        <fullName evidence="1">Uncharacterized protein</fullName>
    </submittedName>
</protein>
<dbReference type="OrthoDB" id="2620554at2"/>